<name>A0A7S3E2A8_9CHLO</name>
<gene>
    <name evidence="4" type="ORF">CLAU1311_LOCUS2672</name>
</gene>
<protein>
    <recommendedName>
        <fullName evidence="3">FAS1 domain-containing protein</fullName>
    </recommendedName>
</protein>
<keyword evidence="2" id="KW-0732">Signal</keyword>
<accession>A0A7S3E2A8</accession>
<evidence type="ECO:0000256" key="2">
    <source>
        <dbReference type="SAM" id="SignalP"/>
    </source>
</evidence>
<proteinExistence type="predicted"/>
<dbReference type="PROSITE" id="PS50213">
    <property type="entry name" value="FAS1"/>
    <property type="match status" value="1"/>
</dbReference>
<organism evidence="4">
    <name type="scientific">Chloropicon laureae</name>
    <dbReference type="NCBI Taxonomy" id="464258"/>
    <lineage>
        <taxon>Eukaryota</taxon>
        <taxon>Viridiplantae</taxon>
        <taxon>Chlorophyta</taxon>
        <taxon>Chloropicophyceae</taxon>
        <taxon>Chloropicales</taxon>
        <taxon>Chloropicaceae</taxon>
        <taxon>Chloropicon</taxon>
    </lineage>
</organism>
<feature type="chain" id="PRO_5031377840" description="FAS1 domain-containing protein" evidence="2">
    <location>
        <begin position="21"/>
        <end position="391"/>
    </location>
</feature>
<dbReference type="AlphaFoldDB" id="A0A7S3E2A8"/>
<dbReference type="Gene3D" id="2.30.180.10">
    <property type="entry name" value="FAS1 domain"/>
    <property type="match status" value="1"/>
</dbReference>
<dbReference type="SUPFAM" id="SSF82153">
    <property type="entry name" value="FAS1 domain"/>
    <property type="match status" value="1"/>
</dbReference>
<dbReference type="SMART" id="SM00554">
    <property type="entry name" value="FAS1"/>
    <property type="match status" value="1"/>
</dbReference>
<dbReference type="Pfam" id="PF02469">
    <property type="entry name" value="Fasciclin"/>
    <property type="match status" value="1"/>
</dbReference>
<sequence length="391" mass="41573">MSATGVTALLFLALLGRAQAQAGGGTCFDTLARRIDGDSQLQYFQRALSETALDAALDGPGPYLVFAPTDAAFENLQGSVLNLELSKLIQYHVSPTSGYEQFFRLAPGSYADIKSLCSDCDDVRVELLSNGQVLVNGEARALQSVETCNGVLITVDTILSPEVSGGGAAPPPSSSSPPPFSEPPAQLECSLEDPSCCDLPPPEFDCAQQRVWGKCDEPWMLLGNGNGGFCRYTCGRCGRQPSFDNAPEYEYEYERDPSPSPSPERNFDGRRPPRSPVDPRLSCQCTETGISGGVDTGQPGCFQINVAERYASQVGASAGRRVGEAVAGYWGGNARDTASYFSSLWGNIASSWAGRTFGDSTTNICYVMDPSGCAVAEPSQIHSGAGWRSCD</sequence>
<evidence type="ECO:0000313" key="4">
    <source>
        <dbReference type="EMBL" id="CAE0015657.1"/>
    </source>
</evidence>
<dbReference type="EMBL" id="HBHU01004133">
    <property type="protein sequence ID" value="CAE0015657.1"/>
    <property type="molecule type" value="Transcribed_RNA"/>
</dbReference>
<feature type="compositionally biased region" description="Pro residues" evidence="1">
    <location>
        <begin position="169"/>
        <end position="182"/>
    </location>
</feature>
<feature type="region of interest" description="Disordered" evidence="1">
    <location>
        <begin position="163"/>
        <end position="187"/>
    </location>
</feature>
<evidence type="ECO:0000259" key="3">
    <source>
        <dbReference type="PROSITE" id="PS50213"/>
    </source>
</evidence>
<feature type="domain" description="FAS1" evidence="3">
    <location>
        <begin position="28"/>
        <end position="159"/>
    </location>
</feature>
<dbReference type="InterPro" id="IPR000782">
    <property type="entry name" value="FAS1_domain"/>
</dbReference>
<dbReference type="InterPro" id="IPR036378">
    <property type="entry name" value="FAS1_dom_sf"/>
</dbReference>
<feature type="signal peptide" evidence="2">
    <location>
        <begin position="1"/>
        <end position="20"/>
    </location>
</feature>
<reference evidence="4" key="1">
    <citation type="submission" date="2021-01" db="EMBL/GenBank/DDBJ databases">
        <authorList>
            <person name="Corre E."/>
            <person name="Pelletier E."/>
            <person name="Niang G."/>
            <person name="Scheremetjew M."/>
            <person name="Finn R."/>
            <person name="Kale V."/>
            <person name="Holt S."/>
            <person name="Cochrane G."/>
            <person name="Meng A."/>
            <person name="Brown T."/>
            <person name="Cohen L."/>
        </authorList>
    </citation>
    <scope>NUCLEOTIDE SEQUENCE</scope>
    <source>
        <strain evidence="4">RCC856</strain>
    </source>
</reference>
<feature type="region of interest" description="Disordered" evidence="1">
    <location>
        <begin position="250"/>
        <end position="281"/>
    </location>
</feature>
<evidence type="ECO:0000256" key="1">
    <source>
        <dbReference type="SAM" id="MobiDB-lite"/>
    </source>
</evidence>